<dbReference type="AlphaFoldDB" id="A0A427ARY5"/>
<evidence type="ECO:0000313" key="1">
    <source>
        <dbReference type="EMBL" id="RRT79002.1"/>
    </source>
</evidence>
<dbReference type="EMBL" id="AMZH03001525">
    <property type="protein sequence ID" value="RRT79002.1"/>
    <property type="molecule type" value="Genomic_DNA"/>
</dbReference>
<proteinExistence type="predicted"/>
<organism evidence="1 2">
    <name type="scientific">Ensete ventricosum</name>
    <name type="common">Abyssinian banana</name>
    <name type="synonym">Musa ensete</name>
    <dbReference type="NCBI Taxonomy" id="4639"/>
    <lineage>
        <taxon>Eukaryota</taxon>
        <taxon>Viridiplantae</taxon>
        <taxon>Streptophyta</taxon>
        <taxon>Embryophyta</taxon>
        <taxon>Tracheophyta</taxon>
        <taxon>Spermatophyta</taxon>
        <taxon>Magnoliopsida</taxon>
        <taxon>Liliopsida</taxon>
        <taxon>Zingiberales</taxon>
        <taxon>Musaceae</taxon>
        <taxon>Ensete</taxon>
    </lineage>
</organism>
<dbReference type="Proteomes" id="UP000287651">
    <property type="component" value="Unassembled WGS sequence"/>
</dbReference>
<protein>
    <submittedName>
        <fullName evidence="1">Uncharacterized protein</fullName>
    </submittedName>
</protein>
<name>A0A427ARY5_ENSVE</name>
<gene>
    <name evidence="1" type="ORF">B296_00026213</name>
</gene>
<sequence length="132" mass="15107">MSSYLIWFIDSISPLNTVNLHVTFDTGPNSKTVLTKFMVVDIPSVFNAIIGQPTLNRLWAMMSTYHMSILTRSGVEELKSNPRESCKYYLTVMSFSKKLQLEVPLMDRRDAVKPMPHLELIEPFLEVPLDQA</sequence>
<evidence type="ECO:0000313" key="2">
    <source>
        <dbReference type="Proteomes" id="UP000287651"/>
    </source>
</evidence>
<reference evidence="1 2" key="1">
    <citation type="journal article" date="2014" name="Agronomy (Basel)">
        <title>A Draft Genome Sequence for Ensete ventricosum, the Drought-Tolerant Tree Against Hunger.</title>
        <authorList>
            <person name="Harrison J."/>
            <person name="Moore K.A."/>
            <person name="Paszkiewicz K."/>
            <person name="Jones T."/>
            <person name="Grant M."/>
            <person name="Ambacheew D."/>
            <person name="Muzemil S."/>
            <person name="Studholme D.J."/>
        </authorList>
    </citation>
    <scope>NUCLEOTIDE SEQUENCE [LARGE SCALE GENOMIC DNA]</scope>
</reference>
<comment type="caution">
    <text evidence="1">The sequence shown here is derived from an EMBL/GenBank/DDBJ whole genome shotgun (WGS) entry which is preliminary data.</text>
</comment>
<accession>A0A427ARY5</accession>